<comment type="caution">
    <text evidence="2">The sequence shown here is derived from an EMBL/GenBank/DDBJ whole genome shotgun (WGS) entry which is preliminary data.</text>
</comment>
<organism evidence="2 3">
    <name type="scientific">Pedobacter cryoconitis</name>
    <dbReference type="NCBI Taxonomy" id="188932"/>
    <lineage>
        <taxon>Bacteria</taxon>
        <taxon>Pseudomonadati</taxon>
        <taxon>Bacteroidota</taxon>
        <taxon>Sphingobacteriia</taxon>
        <taxon>Sphingobacteriales</taxon>
        <taxon>Sphingobacteriaceae</taxon>
        <taxon>Pedobacter</taxon>
    </lineage>
</organism>
<evidence type="ECO:0000259" key="1">
    <source>
        <dbReference type="Pfam" id="PF19572"/>
    </source>
</evidence>
<dbReference type="Gene3D" id="2.40.160.60">
    <property type="entry name" value="Outer membrane protein transport protein (OMPP1/FadL/TodX)"/>
    <property type="match status" value="2"/>
</dbReference>
<sequence>MSLRYFLLVILGFFVLTAICQELQAQVIQPGTQTNGSETNNIITAVPFLLITPDARAGAMGEAGVAILPDGNSMSINPSKLAFLDQHYGVSTSYSPWLRSLVPGINLAYLSGYYKLDNRNTVGTSLRYFSAGQVQLIDMNKQDLGTYSPSEFAIDGTFARKFGEHFSLGTAVRYIRSNLTSGQFASGQNTRPANALAADVSAYFKKSTVFLSKDAILALGICISNIGTKMSYTDAGPKYFLPTNLKIGGASTFILDDLNQFTVALDLNKLLVPTQPIYDTNGEIVKGQDPNRSVASGIFGSFSDAPGGFKEEIKEVSVAAGLEYVYNKKFELRSGYFYENPQKGNRRYFTVGAGFKYQDFDIDVAYLIAGVQNSPLANTFRFSLLFNFL</sequence>
<evidence type="ECO:0000313" key="3">
    <source>
        <dbReference type="Proteomes" id="UP000521017"/>
    </source>
</evidence>
<reference evidence="2 3" key="1">
    <citation type="submission" date="2020-08" db="EMBL/GenBank/DDBJ databases">
        <title>Genomic Encyclopedia of Type Strains, Phase IV (KMG-V): Genome sequencing to study the core and pangenomes of soil and plant-associated prokaryotes.</title>
        <authorList>
            <person name="Whitman W."/>
        </authorList>
    </citation>
    <scope>NUCLEOTIDE SEQUENCE [LARGE SCALE GENOMIC DNA]</scope>
    <source>
        <strain evidence="2 3">M2T3</strain>
    </source>
</reference>
<protein>
    <recommendedName>
        <fullName evidence="1">Type IX secretion system protein PorV domain-containing protein</fullName>
    </recommendedName>
</protein>
<dbReference type="InterPro" id="IPR047799">
    <property type="entry name" value="T9SS_OM_PorV"/>
</dbReference>
<feature type="domain" description="Type IX secretion system protein PorV" evidence="1">
    <location>
        <begin position="38"/>
        <end position="275"/>
    </location>
</feature>
<accession>A0A7X0J7H0</accession>
<evidence type="ECO:0000313" key="2">
    <source>
        <dbReference type="EMBL" id="MBB6501086.1"/>
    </source>
</evidence>
<dbReference type="EMBL" id="JACHCC010000008">
    <property type="protein sequence ID" value="MBB6501086.1"/>
    <property type="molecule type" value="Genomic_DNA"/>
</dbReference>
<dbReference type="InterPro" id="IPR045741">
    <property type="entry name" value="PorV"/>
</dbReference>
<dbReference type="NCBIfam" id="NF033710">
    <property type="entry name" value="T9SS_OM_PorV"/>
    <property type="match status" value="1"/>
</dbReference>
<dbReference type="AlphaFoldDB" id="A0A7X0J7H0"/>
<proteinExistence type="predicted"/>
<dbReference type="RefSeq" id="WP_184626477.1">
    <property type="nucleotide sequence ID" value="NZ_JACHCC010000008.1"/>
</dbReference>
<name>A0A7X0J7H0_9SPHI</name>
<gene>
    <name evidence="2" type="ORF">HDF25_003249</name>
</gene>
<dbReference type="NCBIfam" id="NF033709">
    <property type="entry name" value="PorV_fam"/>
    <property type="match status" value="1"/>
</dbReference>
<dbReference type="Proteomes" id="UP000521017">
    <property type="component" value="Unassembled WGS sequence"/>
</dbReference>
<dbReference type="Pfam" id="PF19572">
    <property type="entry name" value="PorV"/>
    <property type="match status" value="1"/>
</dbReference>
<dbReference type="SUPFAM" id="SSF56935">
    <property type="entry name" value="Porins"/>
    <property type="match status" value="1"/>
</dbReference>